<keyword evidence="2" id="KW-1185">Reference proteome</keyword>
<comment type="caution">
    <text evidence="1">The sequence shown here is derived from an EMBL/GenBank/DDBJ whole genome shotgun (WGS) entry which is preliminary data.</text>
</comment>
<reference evidence="1 2" key="1">
    <citation type="journal article" date="2022" name="Genome Biol. Evol.">
        <title>The Spruce Budworm Genome: Reconstructing the Evolutionary History of Antifreeze Proteins.</title>
        <authorList>
            <person name="Beliveau C."/>
            <person name="Gagne P."/>
            <person name="Picq S."/>
            <person name="Vernygora O."/>
            <person name="Keeling C.I."/>
            <person name="Pinkney K."/>
            <person name="Doucet D."/>
            <person name="Wen F."/>
            <person name="Johnston J.S."/>
            <person name="Maaroufi H."/>
            <person name="Boyle B."/>
            <person name="Laroche J."/>
            <person name="Dewar K."/>
            <person name="Juretic N."/>
            <person name="Blackburn G."/>
            <person name="Nisole A."/>
            <person name="Brunet B."/>
            <person name="Brandao M."/>
            <person name="Lumley L."/>
            <person name="Duan J."/>
            <person name="Quan G."/>
            <person name="Lucarotti C.J."/>
            <person name="Roe A.D."/>
            <person name="Sperling F.A.H."/>
            <person name="Levesque R.C."/>
            <person name="Cusson M."/>
        </authorList>
    </citation>
    <scope>NUCLEOTIDE SEQUENCE [LARGE SCALE GENOMIC DNA]</scope>
    <source>
        <strain evidence="1">Glfc:IPQL:Cfum</strain>
    </source>
</reference>
<gene>
    <name evidence="1" type="ORF">MSG28_005878</name>
</gene>
<dbReference type="Proteomes" id="UP001064048">
    <property type="component" value="Chromosome 9"/>
</dbReference>
<evidence type="ECO:0000313" key="2">
    <source>
        <dbReference type="Proteomes" id="UP001064048"/>
    </source>
</evidence>
<organism evidence="1 2">
    <name type="scientific">Choristoneura fumiferana</name>
    <name type="common">Spruce budworm moth</name>
    <name type="synonym">Archips fumiferana</name>
    <dbReference type="NCBI Taxonomy" id="7141"/>
    <lineage>
        <taxon>Eukaryota</taxon>
        <taxon>Metazoa</taxon>
        <taxon>Ecdysozoa</taxon>
        <taxon>Arthropoda</taxon>
        <taxon>Hexapoda</taxon>
        <taxon>Insecta</taxon>
        <taxon>Pterygota</taxon>
        <taxon>Neoptera</taxon>
        <taxon>Endopterygota</taxon>
        <taxon>Lepidoptera</taxon>
        <taxon>Glossata</taxon>
        <taxon>Ditrysia</taxon>
        <taxon>Tortricoidea</taxon>
        <taxon>Tortricidae</taxon>
        <taxon>Tortricinae</taxon>
        <taxon>Choristoneura</taxon>
    </lineage>
</organism>
<proteinExistence type="predicted"/>
<sequence>MAAGNKMQPLKFDQICRACLQIKKDMRPLFEQLTATMLMGISKVQVAVGDGLPAQLCLQCVHQISRCHAFKDLVERNDVTLREHAKLAAEEARKNEVDSCAANKDDAALNSDEENYLQLVVFQTTSSVAPGRHVCNLCHKEFKHARWLKLHMRSHTNWIKANCKKPPMCPIWSRHVENAHAYPRAAPAEAADLLRVPTHFPQQDPAVPPPTDALRTEDPPVLGVREEVLQRIRSKVAHGAPQGGNGQLVEGSEGVAVVGVRLNVLVGSGDASLEAFFPVLVEHGSPLVVNQDLISLPYECEDPLHVFVILVPLGVVLEREAAVGATDLVLAA</sequence>
<evidence type="ECO:0000313" key="1">
    <source>
        <dbReference type="EMBL" id="KAI8442351.1"/>
    </source>
</evidence>
<protein>
    <submittedName>
        <fullName evidence="1">Uncharacterized protein</fullName>
    </submittedName>
</protein>
<dbReference type="EMBL" id="CM046109">
    <property type="protein sequence ID" value="KAI8442351.1"/>
    <property type="molecule type" value="Genomic_DNA"/>
</dbReference>
<name>A0ACC0L1X6_CHOFU</name>
<accession>A0ACC0L1X6</accession>